<sequence length="154" mass="18652">MTPLEKILEWFDAQDLKIKYDFVPMTSHFHTDETIELEFDKEKQIELFRDYLKETNLKPKEVIKRTFFLKSLFNFTMDSRDSEEGWEKAREINKKINDDLESEGKSFGTYDTFMLDFDERKSKWIDWSNKWKLLLDSSLSDKAIGDWYFSSIRK</sequence>
<name>A0A482TN03_9FLAO</name>
<evidence type="ECO:0000313" key="2">
    <source>
        <dbReference type="Proteomes" id="UP000253235"/>
    </source>
</evidence>
<dbReference type="AlphaFoldDB" id="A0A482TN03"/>
<reference evidence="1 2" key="1">
    <citation type="submission" date="2019-01" db="EMBL/GenBank/DDBJ databases">
        <title>Flavobacterium sp. nov. isolated from arctic soil.</title>
        <authorList>
            <person name="Kim D.-U."/>
        </authorList>
    </citation>
    <scope>NUCLEOTIDE SEQUENCE [LARGE SCALE GENOMIC DNA]</scope>
    <source>
        <strain evidence="1 2">Kopri-42</strain>
    </source>
</reference>
<proteinExistence type="predicted"/>
<dbReference type="Proteomes" id="UP000253235">
    <property type="component" value="Unassembled WGS sequence"/>
</dbReference>
<dbReference type="RefSeq" id="WP_113666508.1">
    <property type="nucleotide sequence ID" value="NZ_QNVY02000004.1"/>
</dbReference>
<organism evidence="1 2">
    <name type="scientific">Flavobacterium petrolei</name>
    <dbReference type="NCBI Taxonomy" id="2259594"/>
    <lineage>
        <taxon>Bacteria</taxon>
        <taxon>Pseudomonadati</taxon>
        <taxon>Bacteroidota</taxon>
        <taxon>Flavobacteriia</taxon>
        <taxon>Flavobacteriales</taxon>
        <taxon>Flavobacteriaceae</taxon>
        <taxon>Flavobacterium</taxon>
    </lineage>
</organism>
<evidence type="ECO:0000313" key="1">
    <source>
        <dbReference type="EMBL" id="RYJ51339.1"/>
    </source>
</evidence>
<keyword evidence="2" id="KW-1185">Reference proteome</keyword>
<accession>A0A482TN03</accession>
<dbReference type="OrthoDB" id="1374453at2"/>
<protein>
    <submittedName>
        <fullName evidence="1">Uncharacterized protein</fullName>
    </submittedName>
</protein>
<gene>
    <name evidence="1" type="ORF">DR871_012995</name>
</gene>
<dbReference type="EMBL" id="QNVY02000004">
    <property type="protein sequence ID" value="RYJ51339.1"/>
    <property type="molecule type" value="Genomic_DNA"/>
</dbReference>
<comment type="caution">
    <text evidence="1">The sequence shown here is derived from an EMBL/GenBank/DDBJ whole genome shotgun (WGS) entry which is preliminary data.</text>
</comment>